<comment type="caution">
    <text evidence="3">The sequence shown here is derived from an EMBL/GenBank/DDBJ whole genome shotgun (WGS) entry which is preliminary data.</text>
</comment>
<accession>A0AB34IKB1</accession>
<evidence type="ECO:0000256" key="2">
    <source>
        <dbReference type="SAM" id="SignalP"/>
    </source>
</evidence>
<dbReference type="EMBL" id="JBGBPQ010000025">
    <property type="protein sequence ID" value="KAL1499333.1"/>
    <property type="molecule type" value="Genomic_DNA"/>
</dbReference>
<evidence type="ECO:0000313" key="3">
    <source>
        <dbReference type="EMBL" id="KAL1499333.1"/>
    </source>
</evidence>
<feature type="compositionally biased region" description="Acidic residues" evidence="1">
    <location>
        <begin position="100"/>
        <end position="118"/>
    </location>
</feature>
<keyword evidence="2" id="KW-0732">Signal</keyword>
<sequence>MWGRSLQHKAAALCASLLLLLLLPLLRLRLSYSADDARTAASRPVARTLEQSLSHWPLATRSTSAELRADESYEPFLRSPPPLPPPQPARAAPPQHRDEGEEEEGEEEEAAEEEEGEEAGVTGVLVSLDAVAAEASKALAANTYTHPALAAAALLLPPPPPARRATPTPRRAADAARGAGGGGRRGAAAAAAGGGGAGEASVAVGILTQSKSSHRFRALRASWAPLFRQLVVFESHTNVARVQQIWKYVPQRLYAQFPRAHFYLIVDDDVFINQRLLLEYIRFLDPNAVALYGPGFCDWGVKKQLKERIKRVLPGLHIPDFIHIVIGGIMLFTAEAVRRFSDATTLMQCIDDLETLYSHKVMLWDGLKKSAMYNQDWLFCWCLQVRMRGVVYLDHTFDDVDFPAHKCPTLAAASRELVGIHHATPRRVRALWRSYGRANATPPAADPSQRAVCRLDRHGNPAAHQRRRESRAPPRAPPRASAAACDAALANASLRRAYPQCVPHVRWLRAHPQQAACYGAAGRASCDGFQIDASDTCNLQYYLFCERLFKGTVAESWCPPPEGYPEHCCFERAMADLAEGRTKPRDPHDFLMQVFPNRLVYQEEE</sequence>
<dbReference type="AlphaFoldDB" id="A0AB34IKB1"/>
<organism evidence="3 4">
    <name type="scientific">Prymnesium parvum</name>
    <name type="common">Toxic golden alga</name>
    <dbReference type="NCBI Taxonomy" id="97485"/>
    <lineage>
        <taxon>Eukaryota</taxon>
        <taxon>Haptista</taxon>
        <taxon>Haptophyta</taxon>
        <taxon>Prymnesiophyceae</taxon>
        <taxon>Prymnesiales</taxon>
        <taxon>Prymnesiaceae</taxon>
        <taxon>Prymnesium</taxon>
    </lineage>
</organism>
<feature type="compositionally biased region" description="Pro residues" evidence="1">
    <location>
        <begin position="78"/>
        <end position="88"/>
    </location>
</feature>
<feature type="region of interest" description="Disordered" evidence="1">
    <location>
        <begin position="458"/>
        <end position="479"/>
    </location>
</feature>
<feature type="region of interest" description="Disordered" evidence="1">
    <location>
        <begin position="74"/>
        <end position="120"/>
    </location>
</feature>
<feature type="chain" id="PRO_5044220100" description="Hexosyltransferase" evidence="2">
    <location>
        <begin position="34"/>
        <end position="605"/>
    </location>
</feature>
<evidence type="ECO:0008006" key="5">
    <source>
        <dbReference type="Google" id="ProtNLM"/>
    </source>
</evidence>
<reference evidence="3 4" key="1">
    <citation type="journal article" date="2024" name="Science">
        <title>Giant polyketide synthase enzymes in the biosynthesis of giant marine polyether toxins.</title>
        <authorList>
            <person name="Fallon T.R."/>
            <person name="Shende V.V."/>
            <person name="Wierzbicki I.H."/>
            <person name="Pendleton A.L."/>
            <person name="Watervoot N.F."/>
            <person name="Auber R.P."/>
            <person name="Gonzalez D.J."/>
            <person name="Wisecaver J.H."/>
            <person name="Moore B.S."/>
        </authorList>
    </citation>
    <scope>NUCLEOTIDE SEQUENCE [LARGE SCALE GENOMIC DNA]</scope>
    <source>
        <strain evidence="3 4">12B1</strain>
    </source>
</reference>
<gene>
    <name evidence="3" type="ORF">AB1Y20_011541</name>
</gene>
<evidence type="ECO:0000313" key="4">
    <source>
        <dbReference type="Proteomes" id="UP001515480"/>
    </source>
</evidence>
<proteinExistence type="predicted"/>
<protein>
    <recommendedName>
        <fullName evidence="5">Hexosyltransferase</fullName>
    </recommendedName>
</protein>
<feature type="signal peptide" evidence="2">
    <location>
        <begin position="1"/>
        <end position="33"/>
    </location>
</feature>
<feature type="region of interest" description="Disordered" evidence="1">
    <location>
        <begin position="155"/>
        <end position="192"/>
    </location>
</feature>
<dbReference type="Proteomes" id="UP001515480">
    <property type="component" value="Unassembled WGS sequence"/>
</dbReference>
<name>A0AB34IKB1_PRYPA</name>
<evidence type="ECO:0000256" key="1">
    <source>
        <dbReference type="SAM" id="MobiDB-lite"/>
    </source>
</evidence>
<keyword evidence="4" id="KW-1185">Reference proteome</keyword>